<protein>
    <submittedName>
        <fullName evidence="2">YfiR family protein</fullName>
    </submittedName>
</protein>
<evidence type="ECO:0000256" key="1">
    <source>
        <dbReference type="SAM" id="SignalP"/>
    </source>
</evidence>
<sequence length="172" mass="18785">MTFKLPLYLLVLASLIMSLNLASAADKPKFKSYQVKAVYVFRIANFVHWQNEADMQTLRFCVEGNEQVKKTLLSLLVGKEIRGLALQVSNELNANCDVAFISAIDSVSPLAKYGPSTLTIGDSADFTSLGGAIQLQTKGKRIKPLINLTNTSKADYVIGSSLMRIAKLEGVK</sequence>
<gene>
    <name evidence="2" type="ORF">FR932_12130</name>
</gene>
<name>A0A5J6WM07_MORMI</name>
<dbReference type="RefSeq" id="WP_019443000.1">
    <property type="nucleotide sequence ID" value="NZ_ALOE01000038.1"/>
</dbReference>
<dbReference type="KEGG" id="mmaa:FR932_12130"/>
<feature type="chain" id="PRO_5023828770" evidence="1">
    <location>
        <begin position="25"/>
        <end position="172"/>
    </location>
</feature>
<feature type="signal peptide" evidence="1">
    <location>
        <begin position="1"/>
        <end position="24"/>
    </location>
</feature>
<dbReference type="AlphaFoldDB" id="A0A5J6WM07"/>
<accession>A0A5J6WM07</accession>
<keyword evidence="3" id="KW-1185">Reference proteome</keyword>
<keyword evidence="1" id="KW-0732">Signal</keyword>
<dbReference type="InterPro" id="IPR025293">
    <property type="entry name" value="YfiR/HmsC-like"/>
</dbReference>
<proteinExistence type="predicted"/>
<dbReference type="Pfam" id="PF13689">
    <property type="entry name" value="DUF4154"/>
    <property type="match status" value="1"/>
</dbReference>
<dbReference type="EMBL" id="CP044399">
    <property type="protein sequence ID" value="QFI38544.1"/>
    <property type="molecule type" value="Genomic_DNA"/>
</dbReference>
<reference evidence="2 3" key="1">
    <citation type="submission" date="2019-09" db="EMBL/GenBank/DDBJ databases">
        <title>Hybrid Assembly of the complete Genome of the Deep-Sea Bacterium Moritella marina from long Nanopore and Illumina reads.</title>
        <authorList>
            <person name="Magin S."/>
            <person name="Georgoulis A."/>
            <person name="Papadimitriou K."/>
            <person name="Iliakis G."/>
            <person name="Vorgias C.E."/>
        </authorList>
    </citation>
    <scope>NUCLEOTIDE SEQUENCE [LARGE SCALE GENOMIC DNA]</scope>
    <source>
        <strain evidence="2 3">MP-1</strain>
    </source>
</reference>
<dbReference type="OrthoDB" id="5829553at2"/>
<evidence type="ECO:0000313" key="2">
    <source>
        <dbReference type="EMBL" id="QFI38544.1"/>
    </source>
</evidence>
<organism evidence="2 3">
    <name type="scientific">Moritella marina ATCC 15381</name>
    <dbReference type="NCBI Taxonomy" id="1202962"/>
    <lineage>
        <taxon>Bacteria</taxon>
        <taxon>Pseudomonadati</taxon>
        <taxon>Pseudomonadota</taxon>
        <taxon>Gammaproteobacteria</taxon>
        <taxon>Alteromonadales</taxon>
        <taxon>Moritellaceae</taxon>
        <taxon>Moritella</taxon>
    </lineage>
</organism>
<dbReference type="Proteomes" id="UP000327424">
    <property type="component" value="Chromosome"/>
</dbReference>
<evidence type="ECO:0000313" key="3">
    <source>
        <dbReference type="Proteomes" id="UP000327424"/>
    </source>
</evidence>